<evidence type="ECO:0000313" key="1">
    <source>
        <dbReference type="EMBL" id="CAI9723766.1"/>
    </source>
</evidence>
<dbReference type="Proteomes" id="UP001162480">
    <property type="component" value="Chromosome 6"/>
</dbReference>
<keyword evidence="2" id="KW-1185">Reference proteome</keyword>
<sequence length="119" mass="14255">MILKNRMRWRGHIVRMVDERTLKQLFYGELAEGKRDRCKPRNRFKDGIRIAMRSLGMDSEEIETLISDRAGRPTKVWSGEEASEQARITQERFKEECCDREVMFFSFSLHLSFPYFKQD</sequence>
<gene>
    <name evidence="1" type="ORF">OCTVUL_1B025224</name>
</gene>
<proteinExistence type="predicted"/>
<protein>
    <submittedName>
        <fullName evidence="1">Uncharacterized protein</fullName>
    </submittedName>
</protein>
<reference evidence="1" key="1">
    <citation type="submission" date="2023-08" db="EMBL/GenBank/DDBJ databases">
        <authorList>
            <person name="Alioto T."/>
            <person name="Alioto T."/>
            <person name="Gomez Garrido J."/>
        </authorList>
    </citation>
    <scope>NUCLEOTIDE SEQUENCE</scope>
</reference>
<name>A0AA36AWU8_OCTVU</name>
<dbReference type="AlphaFoldDB" id="A0AA36AWU8"/>
<organism evidence="1 2">
    <name type="scientific">Octopus vulgaris</name>
    <name type="common">Common octopus</name>
    <dbReference type="NCBI Taxonomy" id="6645"/>
    <lineage>
        <taxon>Eukaryota</taxon>
        <taxon>Metazoa</taxon>
        <taxon>Spiralia</taxon>
        <taxon>Lophotrochozoa</taxon>
        <taxon>Mollusca</taxon>
        <taxon>Cephalopoda</taxon>
        <taxon>Coleoidea</taxon>
        <taxon>Octopodiformes</taxon>
        <taxon>Octopoda</taxon>
        <taxon>Incirrata</taxon>
        <taxon>Octopodidae</taxon>
        <taxon>Octopus</taxon>
    </lineage>
</organism>
<dbReference type="EMBL" id="OX597819">
    <property type="protein sequence ID" value="CAI9723766.1"/>
    <property type="molecule type" value="Genomic_DNA"/>
</dbReference>
<accession>A0AA36AWU8</accession>
<evidence type="ECO:0000313" key="2">
    <source>
        <dbReference type="Proteomes" id="UP001162480"/>
    </source>
</evidence>